<dbReference type="CDD" id="cd00030">
    <property type="entry name" value="C2"/>
    <property type="match status" value="1"/>
</dbReference>
<sequence>MEKEDDDQDPGEPQAEPTEEDGAEEKPGEEKATKRSRWAFFQRERESRQELQVEAKTQTDPMKRILHWEFSVAVSSVQYVGSESDIRCFLSVSMQPCKPLGRPVKLLTQYSACYKLEKGGKLVLDQPRIFYQRKAFKATPNELSKLELKVGMWKVSTWTFNSFYGVGSKTLEQIMSRESQTSIRVREALTLADREEKRKHRRPISDVGVVYGEVVLEELFDVRLFFENWKFFPKAGAKIGGKKEEKQLKFIVPKNFRANPAKNKNCQTASTNWRPEGSALEPFTWKQADVATLRATRRSLQQLYFLAKLYSSKKTVGDKHPISKFIASAVFNFQSVLDVPFFKGKLKRLTHQVEDFDVGRVEGSVTCIFCPVGQSRPSQLEMYQPRTSSSVGHLNSQEVHLVVRIQKCEGLAVADDEKGSSSPFIRVSWDNMMQTSPVLKDTIRPAFNHTFYFPVRFFNERVTSRRYLETAFRHEMKAKGDIQIQAWHFDEASSTSLGVANISLLSVLSSNHVVLCTLRGRVQVEKNLEDELEVQEDKDVQWYDKERQVRWYDGFRTPLVGCQIVNHNEALVHCEAFFYPGLPTDFKGLAEHVDDASVEDTFWKGKRSEFQKKNEAFAENYAGPFPDSIGAMSCSAEVSRVAQVRTFPCLGLHQMTLEPMPLMSFISDVIVSQEYTKPAKLLHWIHCITYRMNAKQERSGLINEDMWRDSQFLLFSRAGSPQDHAVLLCSVLRGMSRDAFVVKGMVRLPSNSGKSRLVEHTWVMTREDNGWVTFWEPSTRELYHLPHRWVKRKNAQAIAKSAESLDIVQKDDEDDKDFLVAQDRATDEVEDVMIEAGDIQDVPRVGRAPRAKQRAGALKGRDMVRHDMLETQRRLPIAPKPQLLTEGGERATLVDWLPYDSIDVVFNADQLWANHQHHHPACITYNFEDATPVNSQENTEGTWAALLSEEERAKITINPITANVLMEAPMKPALVRKIQEQLVTDSQENLRLLRGRNGKETSFDQRTALLDQLDHFIEIHETLMGLDVDFCPLWAKDRSEWKEEETYLARLLEPRAQEAWNKHGTPFRQPDESGKYRYYSSIKASEESGWRDLLAKIAGFVRSKSFFPTMKGKVFNGFPLHFASADKELVRDYVMECSEYQDLIQLGDHAIFTVYCRIFPMAGGCAWKSASATSAIFV</sequence>
<feature type="compositionally biased region" description="Basic and acidic residues" evidence="1">
    <location>
        <begin position="24"/>
        <end position="33"/>
    </location>
</feature>
<dbReference type="SMART" id="SM00239">
    <property type="entry name" value="C2"/>
    <property type="match status" value="1"/>
</dbReference>
<dbReference type="AlphaFoldDB" id="A0A812R6P1"/>
<feature type="compositionally biased region" description="Acidic residues" evidence="1">
    <location>
        <begin position="1"/>
        <end position="10"/>
    </location>
</feature>
<dbReference type="SUPFAM" id="SSF49562">
    <property type="entry name" value="C2 domain (Calcium/lipid-binding domain, CaLB)"/>
    <property type="match status" value="1"/>
</dbReference>
<accession>A0A812R6P1</accession>
<evidence type="ECO:0000259" key="2">
    <source>
        <dbReference type="PROSITE" id="PS50004"/>
    </source>
</evidence>
<dbReference type="InterPro" id="IPR056290">
    <property type="entry name" value="CEPT76/DRC7_peptidase-like_dom"/>
</dbReference>
<evidence type="ECO:0000313" key="3">
    <source>
        <dbReference type="EMBL" id="CAE7424553.1"/>
    </source>
</evidence>
<evidence type="ECO:0000313" key="4">
    <source>
        <dbReference type="Proteomes" id="UP000604046"/>
    </source>
</evidence>
<dbReference type="PANTHER" id="PTHR46436">
    <property type="entry name" value="CENTROSOMAL PROTEIN OF 76 KDA"/>
    <property type="match status" value="1"/>
</dbReference>
<gene>
    <name evidence="3" type="primary">cep76</name>
    <name evidence="3" type="ORF">SNAT2548_LOCUS23098</name>
</gene>
<dbReference type="EMBL" id="CAJNDS010002310">
    <property type="protein sequence ID" value="CAE7424553.1"/>
    <property type="molecule type" value="Genomic_DNA"/>
</dbReference>
<organism evidence="3 4">
    <name type="scientific">Symbiodinium natans</name>
    <dbReference type="NCBI Taxonomy" id="878477"/>
    <lineage>
        <taxon>Eukaryota</taxon>
        <taxon>Sar</taxon>
        <taxon>Alveolata</taxon>
        <taxon>Dinophyceae</taxon>
        <taxon>Suessiales</taxon>
        <taxon>Symbiodiniaceae</taxon>
        <taxon>Symbiodinium</taxon>
    </lineage>
</organism>
<dbReference type="PANTHER" id="PTHR46436:SF2">
    <property type="entry name" value="CHROMOSOME UNDETERMINED SCAFFOLD_119, WHOLE GENOME SHOTGUN SEQUENCE"/>
    <property type="match status" value="1"/>
</dbReference>
<dbReference type="Proteomes" id="UP000604046">
    <property type="component" value="Unassembled WGS sequence"/>
</dbReference>
<dbReference type="InterPro" id="IPR000008">
    <property type="entry name" value="C2_dom"/>
</dbReference>
<evidence type="ECO:0000256" key="1">
    <source>
        <dbReference type="SAM" id="MobiDB-lite"/>
    </source>
</evidence>
<dbReference type="InterPro" id="IPR052299">
    <property type="entry name" value="CEP76"/>
</dbReference>
<proteinExistence type="predicted"/>
<dbReference type="PROSITE" id="PS50004">
    <property type="entry name" value="C2"/>
    <property type="match status" value="1"/>
</dbReference>
<comment type="caution">
    <text evidence="3">The sequence shown here is derived from an EMBL/GenBank/DDBJ whole genome shotgun (WGS) entry which is preliminary data.</text>
</comment>
<feature type="region of interest" description="Disordered" evidence="1">
    <location>
        <begin position="1"/>
        <end position="37"/>
    </location>
</feature>
<keyword evidence="4" id="KW-1185">Reference proteome</keyword>
<feature type="domain" description="C2" evidence="2">
    <location>
        <begin position="381"/>
        <end position="517"/>
    </location>
</feature>
<dbReference type="Gene3D" id="2.60.40.150">
    <property type="entry name" value="C2 domain"/>
    <property type="match status" value="1"/>
</dbReference>
<dbReference type="InterPro" id="IPR035892">
    <property type="entry name" value="C2_domain_sf"/>
</dbReference>
<name>A0A812R6P1_9DINO</name>
<dbReference type="Pfam" id="PF24656">
    <property type="entry name" value="CEPT76_peptidase"/>
    <property type="match status" value="1"/>
</dbReference>
<protein>
    <submittedName>
        <fullName evidence="3">Cep76 protein</fullName>
    </submittedName>
</protein>
<dbReference type="OrthoDB" id="5527234at2759"/>
<dbReference type="Pfam" id="PF00168">
    <property type="entry name" value="C2"/>
    <property type="match status" value="1"/>
</dbReference>
<reference evidence="3" key="1">
    <citation type="submission" date="2021-02" db="EMBL/GenBank/DDBJ databases">
        <authorList>
            <person name="Dougan E. K."/>
            <person name="Rhodes N."/>
            <person name="Thang M."/>
            <person name="Chan C."/>
        </authorList>
    </citation>
    <scope>NUCLEOTIDE SEQUENCE</scope>
</reference>